<feature type="domain" description="Response regulatory" evidence="10">
    <location>
        <begin position="746"/>
        <end position="863"/>
    </location>
</feature>
<dbReference type="Gene3D" id="1.10.287.560">
    <property type="entry name" value="Histidine kinase CheA-like, homodimeric domain"/>
    <property type="match status" value="1"/>
</dbReference>
<keyword evidence="3 8" id="KW-0597">Phosphoprotein</keyword>
<dbReference type="PROSITE" id="PS50109">
    <property type="entry name" value="HIS_KIN"/>
    <property type="match status" value="1"/>
</dbReference>
<evidence type="ECO:0000256" key="7">
    <source>
        <dbReference type="PROSITE-ProRule" id="PRU00110"/>
    </source>
</evidence>
<evidence type="ECO:0000313" key="13">
    <source>
        <dbReference type="EMBL" id="NKE43301.1"/>
    </source>
</evidence>
<dbReference type="Pfam" id="PF02518">
    <property type="entry name" value="HATPase_c"/>
    <property type="match status" value="1"/>
</dbReference>
<organism evidence="13 14">
    <name type="scientific">Falsiroseomonas frigidaquae</name>
    <dbReference type="NCBI Taxonomy" id="487318"/>
    <lineage>
        <taxon>Bacteria</taxon>
        <taxon>Pseudomonadati</taxon>
        <taxon>Pseudomonadota</taxon>
        <taxon>Alphaproteobacteria</taxon>
        <taxon>Acetobacterales</taxon>
        <taxon>Roseomonadaceae</taxon>
        <taxon>Falsiroseomonas</taxon>
    </lineage>
</organism>
<dbReference type="SMART" id="SM00448">
    <property type="entry name" value="REC"/>
    <property type="match status" value="1"/>
</dbReference>
<dbReference type="CDD" id="cd16916">
    <property type="entry name" value="HATPase_CheA-like"/>
    <property type="match status" value="1"/>
</dbReference>
<dbReference type="RefSeq" id="WP_168046202.1">
    <property type="nucleotide sequence ID" value="NZ_JAATJR010000001.1"/>
</dbReference>
<dbReference type="SUPFAM" id="SSF52172">
    <property type="entry name" value="CheY-like"/>
    <property type="match status" value="1"/>
</dbReference>
<keyword evidence="14" id="KW-1185">Reference proteome</keyword>
<dbReference type="InterPro" id="IPR005467">
    <property type="entry name" value="His_kinase_dom"/>
</dbReference>
<protein>
    <recommendedName>
        <fullName evidence="2">histidine kinase</fullName>
        <ecNumber evidence="2">2.7.13.3</ecNumber>
    </recommendedName>
</protein>
<dbReference type="InterPro" id="IPR001789">
    <property type="entry name" value="Sig_transdc_resp-reg_receiver"/>
</dbReference>
<reference evidence="13 14" key="1">
    <citation type="submission" date="2020-03" db="EMBL/GenBank/DDBJ databases">
        <title>Roseomonas selenitidurans sp. nov. isolated from soil.</title>
        <authorList>
            <person name="Liu H."/>
        </authorList>
    </citation>
    <scope>NUCLEOTIDE SEQUENCE [LARGE SCALE GENOMIC DNA]</scope>
    <source>
        <strain evidence="13 14">JCM 15073</strain>
    </source>
</reference>
<evidence type="ECO:0000313" key="14">
    <source>
        <dbReference type="Proteomes" id="UP000765160"/>
    </source>
</evidence>
<dbReference type="InterPro" id="IPR036097">
    <property type="entry name" value="HisK_dim/P_sf"/>
</dbReference>
<sequence>MDDLLAEFLAETTEAVADLDTALVVLERQGGDAETLARIFRAVHSVKGAAGFLALHRLGAVAHAAENLLGLYRDGEAPVTPAGVTAVLAALDAIRGILNGLGETGVEPEGDDTALVAALDAAAAAGGDGARTALEPDIALPAMEVSAIELPEGPAEVAAATLVEEPAVAPAPATATAAATATASAATPAAPAASGAAPAATSIRVSLGVLDDLMTLASELVLVRNQLLQIARSETTSPFAAPLGRLSRITSDLQEGVMKTRMQPVSAAWGALPRIVRDLGAELGKRIDLAMSGGDTELDRQVLESIRDPLTHIVRNSCDHGLEAPEARRLAGKPEIGRINLSARQEGGRIVIEISDDGRGLDLARVRARALERGLATEAELAGMREEDVARFVFRAGFSTAEAITAVSGRGVGMDVVRSNIERIGGTVDLQTFTGQGTTITIRIPLTLAIVSALVVQSAGERFAIPQATVVELVGLKAGGIMVEWLDAAPVLRLRGQLLPLVALGPQLGLEAPREAGQAVEGFVAVLQGDSGRYGILVDSVFDTEEIVVKPVAPILRDLTAFSGNTILGDGSIIMILDPAGIARLSGIGAGSAEAQEERVADTARTQVLLFRAGGSATPIAVPLGVVARLESLPGASIETAGGRPTAQHRGQLMPLVPIGPWNAPGPQGSQPVLVFQDGARQLGLMVDEIIDVLEETLVLRPSDAVPGFLGVAIVAGRATDVLDCAYWLRLGDPGWFGKSQGTAPRLLLVEDSGFFRQIVVPALTAAGYEVTACADAAQALALREEGAMFDCVLSDIEMPGMDGFALLQEMRRDGPWSRIPVVALTGKAGPADVARGRVAGFAQYVAKFDRDHVLEALARAIGGGA</sequence>
<dbReference type="SMART" id="SM00260">
    <property type="entry name" value="CheW"/>
    <property type="match status" value="2"/>
</dbReference>
<evidence type="ECO:0000256" key="8">
    <source>
        <dbReference type="PROSITE-ProRule" id="PRU00169"/>
    </source>
</evidence>
<dbReference type="EMBL" id="JAAVTX010000001">
    <property type="protein sequence ID" value="NKE43301.1"/>
    <property type="molecule type" value="Genomic_DNA"/>
</dbReference>
<comment type="catalytic activity">
    <reaction evidence="1">
        <text>ATP + protein L-histidine = ADP + protein N-phospho-L-histidine.</text>
        <dbReference type="EC" id="2.7.13.3"/>
    </reaction>
</comment>
<dbReference type="PROSITE" id="PS50110">
    <property type="entry name" value="RESPONSE_REGULATORY"/>
    <property type="match status" value="1"/>
</dbReference>
<dbReference type="CDD" id="cd00088">
    <property type="entry name" value="HPT"/>
    <property type="match status" value="1"/>
</dbReference>
<dbReference type="CDD" id="cd00156">
    <property type="entry name" value="REC"/>
    <property type="match status" value="1"/>
</dbReference>
<feature type="domain" description="CheW-like" evidence="11">
    <location>
        <begin position="450"/>
        <end position="588"/>
    </location>
</feature>
<dbReference type="PROSITE" id="PS50894">
    <property type="entry name" value="HPT"/>
    <property type="match status" value="1"/>
</dbReference>
<dbReference type="Gene3D" id="2.30.30.40">
    <property type="entry name" value="SH3 Domains"/>
    <property type="match status" value="1"/>
</dbReference>
<dbReference type="InterPro" id="IPR036061">
    <property type="entry name" value="CheW-like_dom_sf"/>
</dbReference>
<keyword evidence="4" id="KW-0808">Transferase</keyword>
<evidence type="ECO:0000256" key="5">
    <source>
        <dbReference type="ARBA" id="ARBA00022777"/>
    </source>
</evidence>
<evidence type="ECO:0000259" key="12">
    <source>
        <dbReference type="PROSITE" id="PS50894"/>
    </source>
</evidence>
<gene>
    <name evidence="13" type="ORF">HB662_00825</name>
</gene>
<dbReference type="SMART" id="SM01231">
    <property type="entry name" value="H-kinase_dim"/>
    <property type="match status" value="1"/>
</dbReference>
<dbReference type="SUPFAM" id="SSF55874">
    <property type="entry name" value="ATPase domain of HSP90 chaperone/DNA topoisomerase II/histidine kinase"/>
    <property type="match status" value="1"/>
</dbReference>
<evidence type="ECO:0000259" key="10">
    <source>
        <dbReference type="PROSITE" id="PS50110"/>
    </source>
</evidence>
<dbReference type="SMART" id="SM00387">
    <property type="entry name" value="HATPase_c"/>
    <property type="match status" value="1"/>
</dbReference>
<dbReference type="InterPro" id="IPR037006">
    <property type="entry name" value="CheA-like_homodim_sf"/>
</dbReference>
<feature type="modified residue" description="Phosphohistidine" evidence="7">
    <location>
        <position position="44"/>
    </location>
</feature>
<dbReference type="EC" id="2.7.13.3" evidence="2"/>
<evidence type="ECO:0000256" key="2">
    <source>
        <dbReference type="ARBA" id="ARBA00012438"/>
    </source>
</evidence>
<dbReference type="Pfam" id="PF00072">
    <property type="entry name" value="Response_reg"/>
    <property type="match status" value="1"/>
</dbReference>
<dbReference type="Gene3D" id="1.20.120.160">
    <property type="entry name" value="HPT domain"/>
    <property type="match status" value="1"/>
</dbReference>
<dbReference type="PANTHER" id="PTHR43395:SF1">
    <property type="entry name" value="CHEMOTAXIS PROTEIN CHEA"/>
    <property type="match status" value="1"/>
</dbReference>
<dbReference type="CDD" id="cd00731">
    <property type="entry name" value="CheA_reg"/>
    <property type="match status" value="1"/>
</dbReference>
<dbReference type="SMART" id="SM00073">
    <property type="entry name" value="HPT"/>
    <property type="match status" value="1"/>
</dbReference>
<name>A0ABX1ERP1_9PROT</name>
<dbReference type="GO" id="GO:0016301">
    <property type="term" value="F:kinase activity"/>
    <property type="evidence" value="ECO:0007669"/>
    <property type="project" value="UniProtKB-KW"/>
</dbReference>
<evidence type="ECO:0000256" key="4">
    <source>
        <dbReference type="ARBA" id="ARBA00022679"/>
    </source>
</evidence>
<dbReference type="InterPro" id="IPR051315">
    <property type="entry name" value="Bact_Chemotaxis_CheA"/>
</dbReference>
<dbReference type="Proteomes" id="UP000765160">
    <property type="component" value="Unassembled WGS sequence"/>
</dbReference>
<dbReference type="InterPro" id="IPR036890">
    <property type="entry name" value="HATPase_C_sf"/>
</dbReference>
<evidence type="ECO:0000259" key="11">
    <source>
        <dbReference type="PROSITE" id="PS50851"/>
    </source>
</evidence>
<feature type="domain" description="Histidine kinase" evidence="9">
    <location>
        <begin position="208"/>
        <end position="448"/>
    </location>
</feature>
<keyword evidence="6" id="KW-0902">Two-component regulatory system</keyword>
<evidence type="ECO:0000256" key="3">
    <source>
        <dbReference type="ARBA" id="ARBA00022553"/>
    </source>
</evidence>
<evidence type="ECO:0000256" key="6">
    <source>
        <dbReference type="ARBA" id="ARBA00023012"/>
    </source>
</evidence>
<proteinExistence type="predicted"/>
<dbReference type="Pfam" id="PF02895">
    <property type="entry name" value="H-kinase_dim"/>
    <property type="match status" value="1"/>
</dbReference>
<dbReference type="InterPro" id="IPR008207">
    <property type="entry name" value="Sig_transdc_His_kin_Hpt_dom"/>
</dbReference>
<dbReference type="Gene3D" id="3.30.565.10">
    <property type="entry name" value="Histidine kinase-like ATPase, C-terminal domain"/>
    <property type="match status" value="1"/>
</dbReference>
<dbReference type="InterPro" id="IPR003594">
    <property type="entry name" value="HATPase_dom"/>
</dbReference>
<dbReference type="Gene3D" id="3.40.50.2300">
    <property type="match status" value="1"/>
</dbReference>
<dbReference type="PROSITE" id="PS50851">
    <property type="entry name" value="CHEW"/>
    <property type="match status" value="2"/>
</dbReference>
<dbReference type="InterPro" id="IPR002545">
    <property type="entry name" value="CheW-lke_dom"/>
</dbReference>
<dbReference type="SUPFAM" id="SSF47384">
    <property type="entry name" value="Homodimeric domain of signal transducing histidine kinase"/>
    <property type="match status" value="1"/>
</dbReference>
<dbReference type="Pfam" id="PF01584">
    <property type="entry name" value="CheW"/>
    <property type="match status" value="2"/>
</dbReference>
<dbReference type="PANTHER" id="PTHR43395">
    <property type="entry name" value="SENSOR HISTIDINE KINASE CHEA"/>
    <property type="match status" value="1"/>
</dbReference>
<feature type="modified residue" description="4-aspartylphosphate" evidence="8">
    <location>
        <position position="796"/>
    </location>
</feature>
<feature type="domain" description="HPt" evidence="12">
    <location>
        <begin position="1"/>
        <end position="101"/>
    </location>
</feature>
<dbReference type="InterPro" id="IPR004358">
    <property type="entry name" value="Sig_transdc_His_kin-like_C"/>
</dbReference>
<dbReference type="SUPFAM" id="SSF50341">
    <property type="entry name" value="CheW-like"/>
    <property type="match status" value="2"/>
</dbReference>
<evidence type="ECO:0000259" key="9">
    <source>
        <dbReference type="PROSITE" id="PS50109"/>
    </source>
</evidence>
<dbReference type="SUPFAM" id="SSF47226">
    <property type="entry name" value="Histidine-containing phosphotransfer domain, HPT domain"/>
    <property type="match status" value="1"/>
</dbReference>
<feature type="domain" description="CheW-like" evidence="11">
    <location>
        <begin position="605"/>
        <end position="734"/>
    </location>
</feature>
<comment type="caution">
    <text evidence="13">The sequence shown here is derived from an EMBL/GenBank/DDBJ whole genome shotgun (WGS) entry which is preliminary data.</text>
</comment>
<dbReference type="InterPro" id="IPR011006">
    <property type="entry name" value="CheY-like_superfamily"/>
</dbReference>
<dbReference type="PRINTS" id="PR00344">
    <property type="entry name" value="BCTRLSENSOR"/>
</dbReference>
<accession>A0ABX1ERP1</accession>
<evidence type="ECO:0000256" key="1">
    <source>
        <dbReference type="ARBA" id="ARBA00000085"/>
    </source>
</evidence>
<dbReference type="InterPro" id="IPR004105">
    <property type="entry name" value="CheA-like_dim"/>
</dbReference>
<dbReference type="InterPro" id="IPR036641">
    <property type="entry name" value="HPT_dom_sf"/>
</dbReference>
<keyword evidence="5 13" id="KW-0418">Kinase</keyword>
<dbReference type="Pfam" id="PF01627">
    <property type="entry name" value="Hpt"/>
    <property type="match status" value="1"/>
</dbReference>